<name>A0ABS5NI98_TSUPA</name>
<protein>
    <submittedName>
        <fullName evidence="1">Uncharacterized protein</fullName>
    </submittedName>
</protein>
<sequence>MSNDTAFTLLDEPQKFRTIHDVENALDDLLPDTSFTPPQLARIAAVAREKHADRRTQLVAILDAAAQEAAAHPPAEASPALRALDRCRAEFALHMSSEAGAVCVELERDRPNWSAPECDQPCSILPNASRWRSKSVELPLTMHYGHRSDSGGVERAYLQAHLSATPIDREPFVRVSYHGWREDGTPSLGRLNTDLRLGEAEAFARTLLLLIDAAREEVGGE</sequence>
<evidence type="ECO:0000313" key="2">
    <source>
        <dbReference type="Proteomes" id="UP000676853"/>
    </source>
</evidence>
<comment type="caution">
    <text evidence="1">The sequence shown here is derived from an EMBL/GenBank/DDBJ whole genome shotgun (WGS) entry which is preliminary data.</text>
</comment>
<proteinExistence type="predicted"/>
<dbReference type="EMBL" id="JAGXOE010000099">
    <property type="protein sequence ID" value="MBS4104021.1"/>
    <property type="molecule type" value="Genomic_DNA"/>
</dbReference>
<gene>
    <name evidence="1" type="ORF">KFZ73_22615</name>
</gene>
<dbReference type="Proteomes" id="UP000676853">
    <property type="component" value="Unassembled WGS sequence"/>
</dbReference>
<dbReference type="RefSeq" id="WP_212555166.1">
    <property type="nucleotide sequence ID" value="NZ_JAGXOE010000099.1"/>
</dbReference>
<organism evidence="1 2">
    <name type="scientific">Tsukamurella paurometabola</name>
    <name type="common">Corynebacterium paurometabolum</name>
    <dbReference type="NCBI Taxonomy" id="2061"/>
    <lineage>
        <taxon>Bacteria</taxon>
        <taxon>Bacillati</taxon>
        <taxon>Actinomycetota</taxon>
        <taxon>Actinomycetes</taxon>
        <taxon>Mycobacteriales</taxon>
        <taxon>Tsukamurellaceae</taxon>
        <taxon>Tsukamurella</taxon>
    </lineage>
</organism>
<keyword evidence="2" id="KW-1185">Reference proteome</keyword>
<evidence type="ECO:0000313" key="1">
    <source>
        <dbReference type="EMBL" id="MBS4104021.1"/>
    </source>
</evidence>
<accession>A0ABS5NI98</accession>
<reference evidence="1 2" key="1">
    <citation type="submission" date="2021-04" db="EMBL/GenBank/DDBJ databases">
        <title>Whole genome sequence analysis of a thiophenic sulfur metabolizing bacteria.</title>
        <authorList>
            <person name="Akhtar N."/>
            <person name="Akram J."/>
            <person name="Aslam A."/>
        </authorList>
    </citation>
    <scope>NUCLEOTIDE SEQUENCE [LARGE SCALE GENOMIC DNA]</scope>
    <source>
        <strain evidence="1 2">3OW</strain>
    </source>
</reference>